<dbReference type="PANTHER" id="PTHR24559:SF450">
    <property type="entry name" value="RNA-DIRECTED DNA POLYMERASE HOMOLOG"/>
    <property type="match status" value="1"/>
</dbReference>
<dbReference type="AlphaFoldDB" id="A0A151U7F5"/>
<organism evidence="1 2">
    <name type="scientific">Cajanus cajan</name>
    <name type="common">Pigeon pea</name>
    <name type="synonym">Cajanus indicus</name>
    <dbReference type="NCBI Taxonomy" id="3821"/>
    <lineage>
        <taxon>Eukaryota</taxon>
        <taxon>Viridiplantae</taxon>
        <taxon>Streptophyta</taxon>
        <taxon>Embryophyta</taxon>
        <taxon>Tracheophyta</taxon>
        <taxon>Spermatophyta</taxon>
        <taxon>Magnoliopsida</taxon>
        <taxon>eudicotyledons</taxon>
        <taxon>Gunneridae</taxon>
        <taxon>Pentapetalae</taxon>
        <taxon>rosids</taxon>
        <taxon>fabids</taxon>
        <taxon>Fabales</taxon>
        <taxon>Fabaceae</taxon>
        <taxon>Papilionoideae</taxon>
        <taxon>50 kb inversion clade</taxon>
        <taxon>NPAAA clade</taxon>
        <taxon>indigoferoid/millettioid clade</taxon>
        <taxon>Phaseoleae</taxon>
        <taxon>Cajanus</taxon>
    </lineage>
</organism>
<gene>
    <name evidence="1" type="ORF">KK1_007902</name>
</gene>
<proteinExistence type="predicted"/>
<dbReference type="Gene3D" id="3.30.70.270">
    <property type="match status" value="1"/>
</dbReference>
<sequence>MNDLLRPFLRKFVLVLFNDILVYNKSLTTHLLHLRSILDLLLALKFYAKQCKCLFGLGSVTYIGHIISTKGVTPELKNIKAILKWPVLHSLMAMRGFLSLTGFSK</sequence>
<dbReference type="Gramene" id="C.cajan_07691.t">
    <property type="protein sequence ID" value="C.cajan_07691.t.cds1"/>
    <property type="gene ID" value="C.cajan_07691"/>
</dbReference>
<dbReference type="SUPFAM" id="SSF56672">
    <property type="entry name" value="DNA/RNA polymerases"/>
    <property type="match status" value="1"/>
</dbReference>
<dbReference type="InterPro" id="IPR053134">
    <property type="entry name" value="RNA-dir_DNA_polymerase"/>
</dbReference>
<dbReference type="InterPro" id="IPR043128">
    <property type="entry name" value="Rev_trsase/Diguanyl_cyclase"/>
</dbReference>
<evidence type="ECO:0000313" key="1">
    <source>
        <dbReference type="EMBL" id="KYP75198.1"/>
    </source>
</evidence>
<dbReference type="PANTHER" id="PTHR24559">
    <property type="entry name" value="TRANSPOSON TY3-I GAG-POL POLYPROTEIN"/>
    <property type="match status" value="1"/>
</dbReference>
<accession>A0A151U7F5</accession>
<dbReference type="InterPro" id="IPR043502">
    <property type="entry name" value="DNA/RNA_pol_sf"/>
</dbReference>
<protein>
    <submittedName>
        <fullName evidence="1">Retrovirus-related Pol polyprotein from transposon 17.6</fullName>
    </submittedName>
</protein>
<dbReference type="EMBL" id="CM003604">
    <property type="protein sequence ID" value="KYP75198.1"/>
    <property type="molecule type" value="Genomic_DNA"/>
</dbReference>
<name>A0A151U7F5_CAJCA</name>
<keyword evidence="2" id="KW-1185">Reference proteome</keyword>
<dbReference type="Proteomes" id="UP000075243">
    <property type="component" value="Chromosome 2"/>
</dbReference>
<evidence type="ECO:0000313" key="2">
    <source>
        <dbReference type="Proteomes" id="UP000075243"/>
    </source>
</evidence>
<reference evidence="1 2" key="1">
    <citation type="journal article" date="2012" name="Nat. Biotechnol.">
        <title>Draft genome sequence of pigeonpea (Cajanus cajan), an orphan legume crop of resource-poor farmers.</title>
        <authorList>
            <person name="Varshney R.K."/>
            <person name="Chen W."/>
            <person name="Li Y."/>
            <person name="Bharti A.K."/>
            <person name="Saxena R.K."/>
            <person name="Schlueter J.A."/>
            <person name="Donoghue M.T."/>
            <person name="Azam S."/>
            <person name="Fan G."/>
            <person name="Whaley A.M."/>
            <person name="Farmer A.D."/>
            <person name="Sheridan J."/>
            <person name="Iwata A."/>
            <person name="Tuteja R."/>
            <person name="Penmetsa R.V."/>
            <person name="Wu W."/>
            <person name="Upadhyaya H.D."/>
            <person name="Yang S.P."/>
            <person name="Shah T."/>
            <person name="Saxena K.B."/>
            <person name="Michael T."/>
            <person name="McCombie W.R."/>
            <person name="Yang B."/>
            <person name="Zhang G."/>
            <person name="Yang H."/>
            <person name="Wang J."/>
            <person name="Spillane C."/>
            <person name="Cook D.R."/>
            <person name="May G.D."/>
            <person name="Xu X."/>
            <person name="Jackson S.A."/>
        </authorList>
    </citation>
    <scope>NUCLEOTIDE SEQUENCE [LARGE SCALE GENOMIC DNA]</scope>
    <source>
        <strain evidence="2">cv. Asha</strain>
    </source>
</reference>